<dbReference type="EMBL" id="JAUSQM010000001">
    <property type="protein sequence ID" value="MDP9821039.1"/>
    <property type="molecule type" value="Genomic_DNA"/>
</dbReference>
<protein>
    <submittedName>
        <fullName evidence="1">CRP-like cAMP-binding protein</fullName>
    </submittedName>
</protein>
<evidence type="ECO:0000313" key="2">
    <source>
        <dbReference type="Proteomes" id="UP001240447"/>
    </source>
</evidence>
<gene>
    <name evidence="1" type="ORF">J2S59_000848</name>
</gene>
<comment type="caution">
    <text evidence="1">The sequence shown here is derived from an EMBL/GenBank/DDBJ whole genome shotgun (WGS) entry which is preliminary data.</text>
</comment>
<keyword evidence="2" id="KW-1185">Reference proteome</keyword>
<accession>A0ABT9NLF3</accession>
<organism evidence="1 2">
    <name type="scientific">Nocardioides massiliensis</name>
    <dbReference type="NCBI Taxonomy" id="1325935"/>
    <lineage>
        <taxon>Bacteria</taxon>
        <taxon>Bacillati</taxon>
        <taxon>Actinomycetota</taxon>
        <taxon>Actinomycetes</taxon>
        <taxon>Propionibacteriales</taxon>
        <taxon>Nocardioidaceae</taxon>
        <taxon>Nocardioides</taxon>
    </lineage>
</organism>
<dbReference type="Proteomes" id="UP001240447">
    <property type="component" value="Unassembled WGS sequence"/>
</dbReference>
<reference evidence="1 2" key="1">
    <citation type="submission" date="2023-07" db="EMBL/GenBank/DDBJ databases">
        <title>Sequencing the genomes of 1000 actinobacteria strains.</title>
        <authorList>
            <person name="Klenk H.-P."/>
        </authorList>
    </citation>
    <scope>NUCLEOTIDE SEQUENCE [LARGE SCALE GENOMIC DNA]</scope>
    <source>
        <strain evidence="1 2">GD13</strain>
    </source>
</reference>
<name>A0ABT9NLF3_9ACTN</name>
<sequence>MLRRSDPHAPATEKQVREASTLLGSLAVKGRLHHLGWTTRTYVSTSLTTTHHVNSARLAELTQEEASHLIKRLRKLNKRYR</sequence>
<evidence type="ECO:0000313" key="1">
    <source>
        <dbReference type="EMBL" id="MDP9821039.1"/>
    </source>
</evidence>
<proteinExistence type="predicted"/>